<evidence type="ECO:0008006" key="3">
    <source>
        <dbReference type="Google" id="ProtNLM"/>
    </source>
</evidence>
<accession>A0A9P3LJH3</accession>
<organism evidence="1 2">
    <name type="scientific">Phanerochaete sordida</name>
    <dbReference type="NCBI Taxonomy" id="48140"/>
    <lineage>
        <taxon>Eukaryota</taxon>
        <taxon>Fungi</taxon>
        <taxon>Dikarya</taxon>
        <taxon>Basidiomycota</taxon>
        <taxon>Agaricomycotina</taxon>
        <taxon>Agaricomycetes</taxon>
        <taxon>Polyporales</taxon>
        <taxon>Phanerochaetaceae</taxon>
        <taxon>Phanerochaete</taxon>
    </lineage>
</organism>
<gene>
    <name evidence="1" type="ORF">PsYK624_124160</name>
</gene>
<evidence type="ECO:0000313" key="2">
    <source>
        <dbReference type="Proteomes" id="UP000703269"/>
    </source>
</evidence>
<dbReference type="Proteomes" id="UP000703269">
    <property type="component" value="Unassembled WGS sequence"/>
</dbReference>
<dbReference type="OrthoDB" id="3226657at2759"/>
<comment type="caution">
    <text evidence="1">The sequence shown here is derived from an EMBL/GenBank/DDBJ whole genome shotgun (WGS) entry which is preliminary data.</text>
</comment>
<keyword evidence="2" id="KW-1185">Reference proteome</keyword>
<dbReference type="AlphaFoldDB" id="A0A9P3LJH3"/>
<reference evidence="1 2" key="1">
    <citation type="submission" date="2021-08" db="EMBL/GenBank/DDBJ databases">
        <title>Draft Genome Sequence of Phanerochaete sordida strain YK-624.</title>
        <authorList>
            <person name="Mori T."/>
            <person name="Dohra H."/>
            <person name="Suzuki T."/>
            <person name="Kawagishi H."/>
            <person name="Hirai H."/>
        </authorList>
    </citation>
    <scope>NUCLEOTIDE SEQUENCE [LARGE SCALE GENOMIC DNA]</scope>
    <source>
        <strain evidence="1 2">YK-624</strain>
    </source>
</reference>
<sequence>MNAAGLLGRFNAVLGTDHRLETQGMQALLEDIRATTYDFGEAYGKVRPWWTEADVAVQGSRLYADIRARDAKRDDERKETIRRRQALQATTQPRRIWDLYSNRVLPLSVIPCEESDSDDDVKLPHSLWAVSHSWVADEERTQVWTSINRKQWPVPLPSAASLAHVRVELLNMGAEYVWIDVLCLRQQGRAEDEALRTEEWKTDVPTIGFVYQGEPSNRPCITYFNGLGLPLDTSPATLESSRHWFNRVWTLQESVTGWIPGGLAGFPLAGGEAFFSQVRGLVDILRKGGSTALVPGLMQRSCTTEMDRVAGLAYCMGCDSLPQYDAAAPLDTSWQLLIKTMGGVERLELFLLHFADKPFALFPSWKEFATGVPALEDKPNHAIFTAERLVLAQNDEVISDLPGQYYQIAETSAPCRISIDENKDLAIRFEGERVACRVALGEGYTGMHGVILQGVLYTLVRLHLPLAPHGRPAREDYWVVAEVVGEKKEAAEGMQSLTDVVKWGVILACAESLQSQAGWKTTRIMYVANEVALQRTQYRDQYMKAFEAMKAEGAKSIIMELST</sequence>
<protein>
    <recommendedName>
        <fullName evidence="3">Heterokaryon incompatibility domain-containing protein</fullName>
    </recommendedName>
</protein>
<evidence type="ECO:0000313" key="1">
    <source>
        <dbReference type="EMBL" id="GJE96222.1"/>
    </source>
</evidence>
<name>A0A9P3LJH3_9APHY</name>
<proteinExistence type="predicted"/>
<dbReference type="EMBL" id="BPQB01000057">
    <property type="protein sequence ID" value="GJE96222.1"/>
    <property type="molecule type" value="Genomic_DNA"/>
</dbReference>